<dbReference type="InterPro" id="IPR019410">
    <property type="entry name" value="Methyltransf_16"/>
</dbReference>
<keyword evidence="4" id="KW-0812">Transmembrane</keyword>
<dbReference type="PROSITE" id="PS51193">
    <property type="entry name" value="HELICASE_ATP_BIND_2"/>
    <property type="match status" value="1"/>
</dbReference>
<dbReference type="Pfam" id="PF10294">
    <property type="entry name" value="Methyltransf_16"/>
    <property type="match status" value="1"/>
</dbReference>
<dbReference type="InterPro" id="IPR038899">
    <property type="entry name" value="METTL22"/>
</dbReference>
<evidence type="ECO:0000256" key="1">
    <source>
        <dbReference type="ARBA" id="ARBA00022741"/>
    </source>
</evidence>
<proteinExistence type="predicted"/>
<dbReference type="GO" id="GO:0005524">
    <property type="term" value="F:ATP binding"/>
    <property type="evidence" value="ECO:0007669"/>
    <property type="project" value="UniProtKB-KW"/>
</dbReference>
<sequence>MEDSENDHVMSEIHLGCPPTTIGPFISRFTFSSYPLLLDPSSMIDKDGDLLLPRRRRTSKFLSLCSLLSLLFLFPYALSLLIASTTPSSLQVWKSQLVLSDFVLHNMSLLNGLVCLELGAGTGLLGILLARVAKAVFLTGAPSSHPSSQTQTIAIYISPTFSCTIDHGDQILGNCLRNLELNSSLFHPQAIVNVRDLNWMSEWPLQVTHADPKPFCWSFQDFELVKSASFIFAADVIYSDDLTIALFSMLKRLMSLGCDKVLLYITYWKLLKATNHIYIYKYVNWQLLYLGLEKRYNFSLDDLNVVANGYACFRRYIKEDALCDHSDKKSFFVGNRIDLKQIPQYTQGYDRGEDVELWEIRYSSISGDFRKKERWQSTGINVEFPFEAYPCQIIYMDKVIESLQNKCNALLESPTGTGKTLGKTLCLLCATLAWRKSLGSFSTRKEGGKEEVFLP</sequence>
<evidence type="ECO:0000256" key="4">
    <source>
        <dbReference type="SAM" id="Phobius"/>
    </source>
</evidence>
<keyword evidence="1" id="KW-0547">Nucleotide-binding</keyword>
<evidence type="ECO:0000259" key="5">
    <source>
        <dbReference type="PROSITE" id="PS51193"/>
    </source>
</evidence>
<dbReference type="InterPro" id="IPR027417">
    <property type="entry name" value="P-loop_NTPase"/>
</dbReference>
<feature type="transmembrane region" description="Helical" evidence="4">
    <location>
        <begin position="103"/>
        <end position="130"/>
    </location>
</feature>
<protein>
    <submittedName>
        <fullName evidence="6">(rape) hypothetical protein</fullName>
    </submittedName>
</protein>
<keyword evidence="3" id="KW-0067">ATP-binding</keyword>
<evidence type="ECO:0000313" key="6">
    <source>
        <dbReference type="EMBL" id="CAF2209369.1"/>
    </source>
</evidence>
<dbReference type="Gene3D" id="3.40.50.300">
    <property type="entry name" value="P-loop containing nucleotide triphosphate hydrolases"/>
    <property type="match status" value="1"/>
</dbReference>
<dbReference type="InterPro" id="IPR029063">
    <property type="entry name" value="SAM-dependent_MTases_sf"/>
</dbReference>
<name>A0A816ZSZ2_BRANA</name>
<dbReference type="SUPFAM" id="SSF52540">
    <property type="entry name" value="P-loop containing nucleoside triphosphate hydrolases"/>
    <property type="match status" value="1"/>
</dbReference>
<dbReference type="Proteomes" id="UP001295469">
    <property type="component" value="Chromosome A07"/>
</dbReference>
<dbReference type="EMBL" id="HG994361">
    <property type="protein sequence ID" value="CAF2209369.1"/>
    <property type="molecule type" value="Genomic_DNA"/>
</dbReference>
<dbReference type="GO" id="GO:0008276">
    <property type="term" value="F:protein methyltransferase activity"/>
    <property type="evidence" value="ECO:0007669"/>
    <property type="project" value="InterPro"/>
</dbReference>
<keyword evidence="2" id="KW-0378">Hydrolase</keyword>
<keyword evidence="4" id="KW-1133">Transmembrane helix</keyword>
<feature type="domain" description="Helicase ATP-binding" evidence="5">
    <location>
        <begin position="378"/>
        <end position="455"/>
    </location>
</feature>
<accession>A0A816ZSZ2</accession>
<dbReference type="PANTHER" id="PTHR23108">
    <property type="entry name" value="METHYLTRANSFERASE-RELATED"/>
    <property type="match status" value="1"/>
</dbReference>
<gene>
    <name evidence="6" type="ORF">DARMORV10_A07P45490.1</name>
</gene>
<dbReference type="GO" id="GO:0016787">
    <property type="term" value="F:hydrolase activity"/>
    <property type="evidence" value="ECO:0007669"/>
    <property type="project" value="UniProtKB-KW"/>
</dbReference>
<dbReference type="AlphaFoldDB" id="A0A816ZSZ2"/>
<keyword evidence="4" id="KW-0472">Membrane</keyword>
<dbReference type="InterPro" id="IPR014013">
    <property type="entry name" value="Helic_SF1/SF2_ATP-bd_DinG/Rad3"/>
</dbReference>
<evidence type="ECO:0000256" key="2">
    <source>
        <dbReference type="ARBA" id="ARBA00022801"/>
    </source>
</evidence>
<feature type="transmembrane region" description="Helical" evidence="4">
    <location>
        <begin position="61"/>
        <end position="83"/>
    </location>
</feature>
<dbReference type="SUPFAM" id="SSF53335">
    <property type="entry name" value="S-adenosyl-L-methionine-dependent methyltransferases"/>
    <property type="match status" value="1"/>
</dbReference>
<dbReference type="PANTHER" id="PTHR23108:SF0">
    <property type="entry name" value="METHYLTRANSFERASE-LIKE PROTEIN 22"/>
    <property type="match status" value="1"/>
</dbReference>
<reference evidence="6" key="1">
    <citation type="submission" date="2021-01" db="EMBL/GenBank/DDBJ databases">
        <authorList>
            <consortium name="Genoscope - CEA"/>
            <person name="William W."/>
        </authorList>
    </citation>
    <scope>NUCLEOTIDE SEQUENCE</scope>
</reference>
<evidence type="ECO:0000256" key="3">
    <source>
        <dbReference type="ARBA" id="ARBA00022840"/>
    </source>
</evidence>
<organism evidence="6">
    <name type="scientific">Brassica napus</name>
    <name type="common">Rape</name>
    <dbReference type="NCBI Taxonomy" id="3708"/>
    <lineage>
        <taxon>Eukaryota</taxon>
        <taxon>Viridiplantae</taxon>
        <taxon>Streptophyta</taxon>
        <taxon>Embryophyta</taxon>
        <taxon>Tracheophyta</taxon>
        <taxon>Spermatophyta</taxon>
        <taxon>Magnoliopsida</taxon>
        <taxon>eudicotyledons</taxon>
        <taxon>Gunneridae</taxon>
        <taxon>Pentapetalae</taxon>
        <taxon>rosids</taxon>
        <taxon>malvids</taxon>
        <taxon>Brassicales</taxon>
        <taxon>Brassicaceae</taxon>
        <taxon>Brassiceae</taxon>
        <taxon>Brassica</taxon>
    </lineage>
</organism>
<dbReference type="Gene3D" id="3.40.50.150">
    <property type="entry name" value="Vaccinia Virus protein VP39"/>
    <property type="match status" value="1"/>
</dbReference>